<dbReference type="PANTHER" id="PTHR11098:SF1">
    <property type="entry name" value="NICOTINATE PHOSPHORIBOSYLTRANSFERASE"/>
    <property type="match status" value="1"/>
</dbReference>
<comment type="catalytic activity">
    <reaction evidence="7">
        <text>5-phospho-alpha-D-ribose 1-diphosphate + nicotinate + ATP + H2O = nicotinate beta-D-ribonucleotide + ADP + phosphate + diphosphate</text>
        <dbReference type="Rhea" id="RHEA:36163"/>
        <dbReference type="ChEBI" id="CHEBI:15377"/>
        <dbReference type="ChEBI" id="CHEBI:30616"/>
        <dbReference type="ChEBI" id="CHEBI:32544"/>
        <dbReference type="ChEBI" id="CHEBI:33019"/>
        <dbReference type="ChEBI" id="CHEBI:43474"/>
        <dbReference type="ChEBI" id="CHEBI:57502"/>
        <dbReference type="ChEBI" id="CHEBI:58017"/>
        <dbReference type="ChEBI" id="CHEBI:456216"/>
        <dbReference type="EC" id="6.3.4.21"/>
    </reaction>
</comment>
<dbReference type="SUPFAM" id="SSF51690">
    <property type="entry name" value="Nicotinate/Quinolinate PRTase C-terminal domain-like"/>
    <property type="match status" value="1"/>
</dbReference>
<proteinExistence type="inferred from homology"/>
<dbReference type="InterPro" id="IPR041525">
    <property type="entry name" value="N/Namide_PRibTrfase"/>
</dbReference>
<dbReference type="Pfam" id="PF17767">
    <property type="entry name" value="NAPRTase_N"/>
    <property type="match status" value="1"/>
</dbReference>
<comment type="PTM">
    <text evidence="7">Transiently phosphorylated on a His residue during the reaction cycle. Phosphorylation strongly increases the affinity for substrates and increases the rate of nicotinate D-ribonucleotide production. Dephosphorylation regenerates the low-affinity form of the enzyme, leading to product release.</text>
</comment>
<dbReference type="SUPFAM" id="SSF54675">
    <property type="entry name" value="Nicotinate/Quinolinate PRTase N-terminal domain-like"/>
    <property type="match status" value="1"/>
</dbReference>
<dbReference type="EC" id="6.3.4.21" evidence="3 7"/>
<keyword evidence="10" id="KW-0328">Glycosyltransferase</keyword>
<dbReference type="RefSeq" id="WP_136409518.1">
    <property type="nucleotide sequence ID" value="NZ_CANQMU010000005.1"/>
</dbReference>
<protein>
    <recommendedName>
        <fullName evidence="3 7">Nicotinate phosphoribosyltransferase</fullName>
        <ecNumber evidence="3 7">6.3.4.21</ecNumber>
    </recommendedName>
</protein>
<dbReference type="PIRSF" id="PIRSF000484">
    <property type="entry name" value="NAPRT"/>
    <property type="match status" value="1"/>
</dbReference>
<keyword evidence="6 7" id="KW-0662">Pyridine nucleotide biosynthesis</keyword>
<feature type="domain" description="Nicotinate phosphoribosyltransferase N-terminal" evidence="9">
    <location>
        <begin position="10"/>
        <end position="129"/>
    </location>
</feature>
<dbReference type="InterPro" id="IPR036068">
    <property type="entry name" value="Nicotinate_pribotase-like_C"/>
</dbReference>
<keyword evidence="10" id="KW-0808">Transferase</keyword>
<evidence type="ECO:0000256" key="7">
    <source>
        <dbReference type="RuleBase" id="RU003838"/>
    </source>
</evidence>
<dbReference type="InterPro" id="IPR040727">
    <property type="entry name" value="NAPRTase_N"/>
</dbReference>
<dbReference type="GO" id="GO:0004516">
    <property type="term" value="F:nicotinate phosphoribosyltransferase activity"/>
    <property type="evidence" value="ECO:0007669"/>
    <property type="project" value="UniProtKB-UniRule"/>
</dbReference>
<reference evidence="10 11" key="1">
    <citation type="submission" date="2019-02" db="EMBL/GenBank/DDBJ databases">
        <title>Isolation and identification of novel species under the genus Muribaculum.</title>
        <authorList>
            <person name="Miyake S."/>
            <person name="Ding Y."/>
            <person name="Low A."/>
            <person name="Soh M."/>
            <person name="Seedorf H."/>
        </authorList>
    </citation>
    <scope>NUCLEOTIDE SEQUENCE [LARGE SCALE GENOMIC DNA]</scope>
    <source>
        <strain evidence="10 11">TLL-A4</strain>
    </source>
</reference>
<dbReference type="GO" id="GO:0016757">
    <property type="term" value="F:glycosyltransferase activity"/>
    <property type="evidence" value="ECO:0007669"/>
    <property type="project" value="UniProtKB-KW"/>
</dbReference>
<comment type="function">
    <text evidence="7">Catalyzes the synthesis of beta-nicotinate D-ribonucleotide from nicotinate and 5-phospho-D-ribose 1-phosphate at the expense of ATP.</text>
</comment>
<accession>A0A4P7VP91</accession>
<evidence type="ECO:0000259" key="8">
    <source>
        <dbReference type="Pfam" id="PF04095"/>
    </source>
</evidence>
<dbReference type="OrthoDB" id="9771406at2"/>
<evidence type="ECO:0000256" key="6">
    <source>
        <dbReference type="ARBA" id="ARBA00022642"/>
    </source>
</evidence>
<dbReference type="NCBIfam" id="NF003704">
    <property type="entry name" value="PRK05321.1"/>
    <property type="match status" value="1"/>
</dbReference>
<comment type="similarity">
    <text evidence="2 7">Belongs to the NAPRTase family.</text>
</comment>
<dbReference type="Proteomes" id="UP000297031">
    <property type="component" value="Chromosome"/>
</dbReference>
<dbReference type="InterPro" id="IPR006406">
    <property type="entry name" value="Nic_PRibTrfase"/>
</dbReference>
<evidence type="ECO:0000256" key="2">
    <source>
        <dbReference type="ARBA" id="ARBA00010897"/>
    </source>
</evidence>
<dbReference type="PANTHER" id="PTHR11098">
    <property type="entry name" value="NICOTINATE PHOSPHORIBOSYLTRANSFERASE"/>
    <property type="match status" value="1"/>
</dbReference>
<dbReference type="Pfam" id="PF04095">
    <property type="entry name" value="NAPRTase"/>
    <property type="match status" value="1"/>
</dbReference>
<dbReference type="GO" id="GO:0005829">
    <property type="term" value="C:cytosol"/>
    <property type="evidence" value="ECO:0007669"/>
    <property type="project" value="TreeGrafter"/>
</dbReference>
<evidence type="ECO:0000313" key="11">
    <source>
        <dbReference type="Proteomes" id="UP000297031"/>
    </source>
</evidence>
<dbReference type="KEGG" id="mgod:E7746_00735"/>
<evidence type="ECO:0000259" key="9">
    <source>
        <dbReference type="Pfam" id="PF17767"/>
    </source>
</evidence>
<organism evidence="10 11">
    <name type="scientific">Muribaculum gordoncarteri</name>
    <dbReference type="NCBI Taxonomy" id="2530390"/>
    <lineage>
        <taxon>Bacteria</taxon>
        <taxon>Pseudomonadati</taxon>
        <taxon>Bacteroidota</taxon>
        <taxon>Bacteroidia</taxon>
        <taxon>Bacteroidales</taxon>
        <taxon>Muribaculaceae</taxon>
        <taxon>Muribaculum</taxon>
    </lineage>
</organism>
<dbReference type="NCBIfam" id="TIGR01514">
    <property type="entry name" value="NAPRTase"/>
    <property type="match status" value="1"/>
</dbReference>
<dbReference type="UniPathway" id="UPA00253">
    <property type="reaction ID" value="UER00457"/>
</dbReference>
<evidence type="ECO:0000256" key="4">
    <source>
        <dbReference type="ARBA" id="ARBA00022553"/>
    </source>
</evidence>
<dbReference type="EMBL" id="CP039393">
    <property type="protein sequence ID" value="QCD34509.1"/>
    <property type="molecule type" value="Genomic_DNA"/>
</dbReference>
<evidence type="ECO:0000256" key="3">
    <source>
        <dbReference type="ARBA" id="ARBA00013236"/>
    </source>
</evidence>
<evidence type="ECO:0000313" key="10">
    <source>
        <dbReference type="EMBL" id="QCD34509.1"/>
    </source>
</evidence>
<keyword evidence="11" id="KW-1185">Reference proteome</keyword>
<name>A0A4P7VP91_9BACT</name>
<dbReference type="GO" id="GO:0034355">
    <property type="term" value="P:NAD+ biosynthetic process via the salvage pathway"/>
    <property type="evidence" value="ECO:0007669"/>
    <property type="project" value="TreeGrafter"/>
</dbReference>
<dbReference type="AlphaFoldDB" id="A0A4P7VP91"/>
<sequence>MKPIITHFTDDDLYKFTMCCAVIENFPRARVKYTFIDRNDLVYPEGFADRLNEQIAMLEQLVITDREIDFMKRKCSYIPEWFYRYLKGFRYRREWVSAHQDREGHLHIDIEGNWSDTILLEVKILAIVSELYYIMTGKAETIDYDAYYRKSYDKAERILGAGCVYSDFGTRRRASFKAEDTVVAAMKECDERGRHPGKFVGTSNVYLAMKHDLTPMGTMAHEWVCAIGGMYGPQMANHIAMDKWRNTFRGALGTFLYDTYGWHIFSLNFSEDFANMFKGLRVDSGDNYKQIDNIVKKYRSLNIDPLTKQVIFSNGLDTDSAIELHKYAKKYCMPSFGIGTHFTNDFPGLKPLNIVIKLVAVKITEAWDFYNDTCKLSEDWGKYTGKPEVVQRFIAALNMKQ</sequence>
<feature type="domain" description="Nicotinate/nicotinamide phosphoribosyltransferase" evidence="8">
    <location>
        <begin position="165"/>
        <end position="366"/>
    </location>
</feature>
<dbReference type="Gene3D" id="3.20.140.10">
    <property type="entry name" value="nicotinate phosphoribosyltransferase"/>
    <property type="match status" value="1"/>
</dbReference>
<comment type="pathway">
    <text evidence="1 7">Cofactor biosynthesis; NAD(+) biosynthesis; nicotinate D-ribonucleotide from nicotinate: step 1/1.</text>
</comment>
<dbReference type="InterPro" id="IPR007229">
    <property type="entry name" value="Nic_PRibTrfase-Fam"/>
</dbReference>
<gene>
    <name evidence="10" type="primary">pncB</name>
    <name evidence="10" type="ORF">E7746_00735</name>
</gene>
<keyword evidence="4" id="KW-0597">Phosphoprotein</keyword>
<evidence type="ECO:0000256" key="1">
    <source>
        <dbReference type="ARBA" id="ARBA00004952"/>
    </source>
</evidence>
<keyword evidence="5 7" id="KW-0436">Ligase</keyword>
<evidence type="ECO:0000256" key="5">
    <source>
        <dbReference type="ARBA" id="ARBA00022598"/>
    </source>
</evidence>